<feature type="binding site" evidence="5">
    <location>
        <begin position="256"/>
        <end position="261"/>
    </location>
    <ligand>
        <name>NAD(+)</name>
        <dbReference type="ChEBI" id="CHEBI:57540"/>
    </ligand>
</feature>
<evidence type="ECO:0000259" key="10">
    <source>
        <dbReference type="SMART" id="SM00997"/>
    </source>
</evidence>
<dbReference type="CDD" id="cd00401">
    <property type="entry name" value="SAHH"/>
    <property type="match status" value="1"/>
</dbReference>
<gene>
    <name evidence="5" type="primary">ahcY</name>
    <name evidence="11" type="ORF">DEM25_004865</name>
</gene>
<keyword evidence="12" id="KW-1185">Reference proteome</keyword>
<dbReference type="GO" id="GO:0033353">
    <property type="term" value="P:S-adenosylmethionine cycle"/>
    <property type="evidence" value="ECO:0007669"/>
    <property type="project" value="TreeGrafter"/>
</dbReference>
<dbReference type="PIRSF" id="PIRSF001109">
    <property type="entry name" value="Ad_hcy_hydrolase"/>
    <property type="match status" value="1"/>
</dbReference>
<comment type="catalytic activity">
    <reaction evidence="5 8">
        <text>S-adenosyl-L-homocysteine + H2O = L-homocysteine + adenosine</text>
        <dbReference type="Rhea" id="RHEA:21708"/>
        <dbReference type="ChEBI" id="CHEBI:15377"/>
        <dbReference type="ChEBI" id="CHEBI:16335"/>
        <dbReference type="ChEBI" id="CHEBI:57856"/>
        <dbReference type="ChEBI" id="CHEBI:58199"/>
        <dbReference type="EC" id="3.13.2.1"/>
    </reaction>
</comment>
<dbReference type="AlphaFoldDB" id="A0A3A8AHN5"/>
<dbReference type="FunFam" id="3.40.50.720:FF:000004">
    <property type="entry name" value="Adenosylhomocysteinase"/>
    <property type="match status" value="1"/>
</dbReference>
<feature type="binding site" evidence="5 7">
    <location>
        <begin position="193"/>
        <end position="195"/>
    </location>
    <ligand>
        <name>NAD(+)</name>
        <dbReference type="ChEBI" id="CHEBI:57540"/>
    </ligand>
</feature>
<evidence type="ECO:0000256" key="2">
    <source>
        <dbReference type="ARBA" id="ARBA00022563"/>
    </source>
</evidence>
<comment type="function">
    <text evidence="5">May play a key role in the regulation of the intracellular concentration of adenosylhomocysteine.</text>
</comment>
<keyword evidence="5" id="KW-0963">Cytoplasm</keyword>
<feature type="binding site" evidence="5 6">
    <location>
        <position position="192"/>
    </location>
    <ligand>
        <name>substrate</name>
    </ligand>
</feature>
<dbReference type="InterPro" id="IPR042172">
    <property type="entry name" value="Adenosylhomocyst_ase-like_sf"/>
</dbReference>
<feature type="binding site" evidence="5">
    <location>
        <position position="314"/>
    </location>
    <ligand>
        <name>NAD(+)</name>
        <dbReference type="ChEBI" id="CHEBI:57540"/>
    </ligand>
</feature>
<accession>A0A3A8AHN5</accession>
<dbReference type="RefSeq" id="WP_109766951.1">
    <property type="nucleotide sequence ID" value="NZ_JASHJQ010000007.1"/>
</dbReference>
<comment type="caution">
    <text evidence="11">The sequence shown here is derived from an EMBL/GenBank/DDBJ whole genome shotgun (WGS) entry which is preliminary data.</text>
</comment>
<evidence type="ECO:0000256" key="3">
    <source>
        <dbReference type="ARBA" id="ARBA00022801"/>
    </source>
</evidence>
<reference evidence="11 12" key="1">
    <citation type="journal article" date="2018" name="Int. J. Syst. Bacteriol.">
        <title>Oceaniradius stylonemae gen. nov., sp. nov., isolated from a red alga, Stylonema cornu-cervi.</title>
        <authorList>
            <person name="Jeong S."/>
        </authorList>
    </citation>
    <scope>NUCLEOTIDE SEQUENCE [LARGE SCALE GENOMIC DNA]</scope>
    <source>
        <strain evidence="11 12">StC1</strain>
    </source>
</reference>
<dbReference type="Pfam" id="PF05221">
    <property type="entry name" value="AdoHcyase"/>
    <property type="match status" value="1"/>
</dbReference>
<dbReference type="Proteomes" id="UP000246132">
    <property type="component" value="Unassembled WGS sequence"/>
</dbReference>
<feature type="binding site" evidence="7">
    <location>
        <position position="387"/>
    </location>
    <ligand>
        <name>NAD(+)</name>
        <dbReference type="ChEBI" id="CHEBI:57540"/>
    </ligand>
</feature>
<dbReference type="PROSITE" id="PS00739">
    <property type="entry name" value="ADOHCYASE_2"/>
    <property type="match status" value="1"/>
</dbReference>
<feature type="domain" description="S-adenosyl-L-homocysteine hydrolase NAD binding" evidence="10">
    <location>
        <begin position="227"/>
        <end position="386"/>
    </location>
</feature>
<dbReference type="EC" id="3.13.2.1" evidence="5"/>
<feature type="binding site" evidence="5">
    <location>
        <position position="227"/>
    </location>
    <ligand>
        <name>NAD(+)</name>
        <dbReference type="ChEBI" id="CHEBI:57540"/>
    </ligand>
</feature>
<comment type="pathway">
    <text evidence="5 8">Amino-acid biosynthesis; L-homocysteine biosynthesis; L-homocysteine from S-adenosyl-L-homocysteine: step 1/1.</text>
</comment>
<dbReference type="SUPFAM" id="SSF52283">
    <property type="entry name" value="Formate/glycerate dehydrogenase catalytic domain-like"/>
    <property type="match status" value="1"/>
</dbReference>
<dbReference type="GO" id="GO:0004013">
    <property type="term" value="F:adenosylhomocysteinase activity"/>
    <property type="evidence" value="ECO:0007669"/>
    <property type="project" value="UniProtKB-UniRule"/>
</dbReference>
<dbReference type="GO" id="GO:0005829">
    <property type="term" value="C:cytosol"/>
    <property type="evidence" value="ECO:0007669"/>
    <property type="project" value="TreeGrafter"/>
</dbReference>
<dbReference type="InterPro" id="IPR000043">
    <property type="entry name" value="Adenosylhomocysteinase-like"/>
</dbReference>
<protein>
    <recommendedName>
        <fullName evidence="5">Adenosylhomocysteinase</fullName>
        <ecNumber evidence="5">3.13.2.1</ecNumber>
    </recommendedName>
    <alternativeName>
        <fullName evidence="5">S-adenosyl-L-homocysteine hydrolase</fullName>
        <shortName evidence="5">AdoHcyase</shortName>
    </alternativeName>
</protein>
<comment type="subcellular location">
    <subcellularLocation>
        <location evidence="5">Cytoplasm</location>
    </subcellularLocation>
</comment>
<dbReference type="InterPro" id="IPR036291">
    <property type="entry name" value="NAD(P)-bd_dom_sf"/>
</dbReference>
<proteinExistence type="inferred from homology"/>
<feature type="binding site" evidence="5 6">
    <location>
        <position position="226"/>
    </location>
    <ligand>
        <name>substrate</name>
    </ligand>
</feature>
<dbReference type="Gene3D" id="3.40.50.1480">
    <property type="entry name" value="Adenosylhomocysteinase-like"/>
    <property type="match status" value="1"/>
</dbReference>
<feature type="binding site" evidence="5 7">
    <location>
        <position position="279"/>
    </location>
    <ligand>
        <name>NAD(+)</name>
        <dbReference type="ChEBI" id="CHEBI:57540"/>
    </ligand>
</feature>
<evidence type="ECO:0000256" key="5">
    <source>
        <dbReference type="HAMAP-Rule" id="MF_00563"/>
    </source>
</evidence>
<dbReference type="EMBL" id="QFWV02000004">
    <property type="protein sequence ID" value="RKF07180.1"/>
    <property type="molecule type" value="Genomic_DNA"/>
</dbReference>
<dbReference type="SMART" id="SM00997">
    <property type="entry name" value="AdoHcyase_NAD"/>
    <property type="match status" value="1"/>
</dbReference>
<organism evidence="11 12">
    <name type="scientific">Oceaniradius stylonematis</name>
    <dbReference type="NCBI Taxonomy" id="2184161"/>
    <lineage>
        <taxon>Bacteria</taxon>
        <taxon>Pseudomonadati</taxon>
        <taxon>Pseudomonadota</taxon>
        <taxon>Alphaproteobacteria</taxon>
        <taxon>Hyphomicrobiales</taxon>
        <taxon>Ahrensiaceae</taxon>
        <taxon>Oceaniradius</taxon>
    </lineage>
</organism>
<dbReference type="HAMAP" id="MF_00563">
    <property type="entry name" value="AdoHcyase"/>
    <property type="match status" value="1"/>
</dbReference>
<feature type="binding site" evidence="5 6">
    <location>
        <position position="131"/>
    </location>
    <ligand>
        <name>substrate</name>
    </ligand>
</feature>
<dbReference type="GO" id="GO:0006730">
    <property type="term" value="P:one-carbon metabolic process"/>
    <property type="evidence" value="ECO:0007669"/>
    <property type="project" value="UniProtKB-UniRule"/>
</dbReference>
<dbReference type="GO" id="GO:0071269">
    <property type="term" value="P:L-homocysteine biosynthetic process"/>
    <property type="evidence" value="ECO:0007669"/>
    <property type="project" value="UniProtKB-UniRule"/>
</dbReference>
<dbReference type="InterPro" id="IPR015878">
    <property type="entry name" value="Ado_hCys_hydrolase_NAD-bd"/>
</dbReference>
<evidence type="ECO:0000313" key="11">
    <source>
        <dbReference type="EMBL" id="RKF07180.1"/>
    </source>
</evidence>
<dbReference type="Pfam" id="PF00670">
    <property type="entry name" value="AdoHcyase_NAD"/>
    <property type="match status" value="1"/>
</dbReference>
<dbReference type="UniPathway" id="UPA00314">
    <property type="reaction ID" value="UER00076"/>
</dbReference>
<name>A0A3A8AHN5_9HYPH</name>
<dbReference type="PANTHER" id="PTHR23420:SF0">
    <property type="entry name" value="ADENOSYLHOMOCYSTEINASE"/>
    <property type="match status" value="1"/>
</dbReference>
<dbReference type="PROSITE" id="PS00738">
    <property type="entry name" value="ADOHCYASE_1"/>
    <property type="match status" value="1"/>
</dbReference>
<dbReference type="SUPFAM" id="SSF51735">
    <property type="entry name" value="NAD(P)-binding Rossmann-fold domains"/>
    <property type="match status" value="1"/>
</dbReference>
<sequence>MADPKDYVVADISLAEFGRKELDIAETEMPGLMALRAEYGDAKPLTGARIAGSLHMTIQTAVLIETLKELGADVRWASCNIFSTQDHAAAAIAATGTPVFAVKGETLEEYWSYTDRIFRFEEGGANMILDDGGDATLYILMGARVEEGEDDLIANPTNEEEEALFAQIKKRIAETPGWFVKQRHMIKGVTEETTTGVNRLYQMMEKGHLPFPAINVNDSVTKSKFDNKYGCKESLVDGIRRATDTMMAGKVAVVCGYGDVGKGSAASLRGAGARVQVTEIDPICALQAAMDGYEVVTLDEAAPNADIVITTTGNKDVITIDHMRSMKDMAIVGNIGHFDNEIQVAALRNLKWTNIKPQVDMITFPDDTRMILLSEGRLLNLGNATGHPSFVMSASFTNQVLAQIELWAHGDKYGNEVYVLPKHLDEKVARLHLEKLGVNLTQMSDEQAAYIGVSPQGPYKAEHYRY</sequence>
<evidence type="ECO:0000256" key="4">
    <source>
        <dbReference type="ARBA" id="ARBA00023027"/>
    </source>
</evidence>
<evidence type="ECO:0000256" key="6">
    <source>
        <dbReference type="PIRSR" id="PIRSR001109-1"/>
    </source>
</evidence>
<evidence type="ECO:0000256" key="8">
    <source>
        <dbReference type="RuleBase" id="RU000548"/>
    </source>
</evidence>
<dbReference type="Gene3D" id="3.40.50.720">
    <property type="entry name" value="NAD(P)-binding Rossmann-like Domain"/>
    <property type="match status" value="1"/>
</dbReference>
<feature type="binding site" evidence="5 6">
    <location>
        <position position="222"/>
    </location>
    <ligand>
        <name>substrate</name>
    </ligand>
</feature>
<feature type="binding site" evidence="5 7">
    <location>
        <position position="380"/>
    </location>
    <ligand>
        <name>NAD(+)</name>
        <dbReference type="ChEBI" id="CHEBI:57540"/>
    </ligand>
</feature>
<keyword evidence="3 5" id="KW-0378">Hydrolase</keyword>
<feature type="binding site" evidence="7">
    <location>
        <begin position="258"/>
        <end position="263"/>
    </location>
    <ligand>
        <name>NAD(+)</name>
        <dbReference type="ChEBI" id="CHEBI:57540"/>
    </ligand>
</feature>
<dbReference type="SMART" id="SM00996">
    <property type="entry name" value="AdoHcyase"/>
    <property type="match status" value="1"/>
</dbReference>
<dbReference type="PANTHER" id="PTHR23420">
    <property type="entry name" value="ADENOSYLHOMOCYSTEINASE"/>
    <property type="match status" value="1"/>
</dbReference>
<keyword evidence="2 5" id="KW-0554">One-carbon metabolism</keyword>
<evidence type="ECO:0000256" key="1">
    <source>
        <dbReference type="ARBA" id="ARBA00007122"/>
    </source>
</evidence>
<evidence type="ECO:0000256" key="7">
    <source>
        <dbReference type="PIRSR" id="PIRSR001109-2"/>
    </source>
</evidence>
<evidence type="ECO:0000313" key="12">
    <source>
        <dbReference type="Proteomes" id="UP000246132"/>
    </source>
</evidence>
<keyword evidence="4 5" id="KW-0520">NAD</keyword>
<feature type="binding site" evidence="5 6">
    <location>
        <position position="57"/>
    </location>
    <ligand>
        <name>substrate</name>
    </ligand>
</feature>
<feature type="binding site" evidence="5 7">
    <location>
        <begin position="335"/>
        <end position="337"/>
    </location>
    <ligand>
        <name>NAD(+)</name>
        <dbReference type="ChEBI" id="CHEBI:57540"/>
    </ligand>
</feature>
<dbReference type="NCBIfam" id="TIGR00936">
    <property type="entry name" value="ahcY"/>
    <property type="match status" value="1"/>
</dbReference>
<dbReference type="InterPro" id="IPR020082">
    <property type="entry name" value="S-Ado-L-homoCys_hydrolase_CS"/>
</dbReference>
<comment type="cofactor">
    <cofactor evidence="5 7 8">
        <name>NAD(+)</name>
        <dbReference type="ChEBI" id="CHEBI:57540"/>
    </cofactor>
    <text evidence="5 7 8">Binds 1 NAD(+) per subunit.</text>
</comment>
<comment type="similarity">
    <text evidence="1 5 9">Belongs to the adenosylhomocysteinase family.</text>
</comment>
<dbReference type="OrthoDB" id="9802717at2"/>
<evidence type="ECO:0000256" key="9">
    <source>
        <dbReference type="RuleBase" id="RU004166"/>
    </source>
</evidence>
<dbReference type="NCBIfam" id="NF004005">
    <property type="entry name" value="PRK05476.2-3"/>
    <property type="match status" value="1"/>
</dbReference>